<keyword evidence="4" id="KW-1133">Transmembrane helix</keyword>
<gene>
    <name evidence="7" type="ORF">BPA01_35630</name>
</gene>
<evidence type="ECO:0000256" key="2">
    <source>
        <dbReference type="ARBA" id="ARBA00022475"/>
    </source>
</evidence>
<dbReference type="GO" id="GO:0005886">
    <property type="term" value="C:plasma membrane"/>
    <property type="evidence" value="ECO:0007669"/>
    <property type="project" value="UniProtKB-SubCell"/>
</dbReference>
<sequence length="592" mass="67732">MLLKLKDRLFATFLLLSLFPILLICFLFYQEAQKAVLEQYETSIGGHLDSVDRRLNTLFQTIQHDTNQLANDPVLRMTMPKSLENRLDPLAKSEWTAHQSKIRDAFDHFTYFRDLIGNVHFLRDDSQVISLRKEAGWDEKERPISLQKEPWGKGEGQIWLLNRSDEKGNPKALYFSQRVEDETKQSSGLLLVELKLDALANWLNKSSLPKYNNLMVVMPSGKILIHPDADRIGMNVSATPDQEILNKHLLGFEEETVFAATINSESVYAYHQTSAASGITYLEWLPGQDIANRLDRMKFILWCTICLVVIFSGYVAHRISRWIAKPIYTLVDATDALVKGDFSIRVPIEGMQEITFLEKKFNMMAAQMQSLIEREREYSQKGLDQIVRSFYLAVEMKDPYTAGHTERVTHYALIMYDHMTEKEQLEFTRDDLRYAGLMHDIGKVAIPDHVLLKNGKLTFDEYEFMKRHPSIGADIVEQIESLSHVSPGVRHHHERWDGKGYPHQLQGEEIPLIGRILAVADTFDAMTSTRSYRNAMSGKEAYEEIIRCKGTQFDPAIVAIFQEAYLSGAIQVTQSKDSCVILVKEKTATSIG</sequence>
<dbReference type="Pfam" id="PF00672">
    <property type="entry name" value="HAMP"/>
    <property type="match status" value="1"/>
</dbReference>
<evidence type="ECO:0008006" key="9">
    <source>
        <dbReference type="Google" id="ProtNLM"/>
    </source>
</evidence>
<dbReference type="Proteomes" id="UP000316882">
    <property type="component" value="Unassembled WGS sequence"/>
</dbReference>
<dbReference type="PROSITE" id="PS51832">
    <property type="entry name" value="HD_GYP"/>
    <property type="match status" value="1"/>
</dbReference>
<dbReference type="PANTHER" id="PTHR43155">
    <property type="entry name" value="CYCLIC DI-GMP PHOSPHODIESTERASE PA4108-RELATED"/>
    <property type="match status" value="1"/>
</dbReference>
<dbReference type="SUPFAM" id="SSF158472">
    <property type="entry name" value="HAMP domain-like"/>
    <property type="match status" value="1"/>
</dbReference>
<dbReference type="SMART" id="SM00471">
    <property type="entry name" value="HDc"/>
    <property type="match status" value="1"/>
</dbReference>
<evidence type="ECO:0000259" key="5">
    <source>
        <dbReference type="PROSITE" id="PS50885"/>
    </source>
</evidence>
<reference evidence="7 8" key="1">
    <citation type="submission" date="2019-06" db="EMBL/GenBank/DDBJ databases">
        <title>Whole genome shotgun sequence of Brevibacillus parabrevis NBRC 12334.</title>
        <authorList>
            <person name="Hosoyama A."/>
            <person name="Uohara A."/>
            <person name="Ohji S."/>
            <person name="Ichikawa N."/>
        </authorList>
    </citation>
    <scope>NUCLEOTIDE SEQUENCE [LARGE SCALE GENOMIC DNA]</scope>
    <source>
        <strain evidence="7 8">NBRC 12334</strain>
    </source>
</reference>
<dbReference type="SUPFAM" id="SSF109604">
    <property type="entry name" value="HD-domain/PDEase-like"/>
    <property type="match status" value="1"/>
</dbReference>
<feature type="domain" description="HAMP" evidence="5">
    <location>
        <begin position="321"/>
        <end position="373"/>
    </location>
</feature>
<keyword evidence="8" id="KW-1185">Reference proteome</keyword>
<dbReference type="AlphaFoldDB" id="A0A4Y3PKM7"/>
<dbReference type="InterPro" id="IPR003660">
    <property type="entry name" value="HAMP_dom"/>
</dbReference>
<dbReference type="InterPro" id="IPR037522">
    <property type="entry name" value="HD_GYP_dom"/>
</dbReference>
<dbReference type="CDD" id="cd00077">
    <property type="entry name" value="HDc"/>
    <property type="match status" value="1"/>
</dbReference>
<dbReference type="Pfam" id="PF13487">
    <property type="entry name" value="HD_5"/>
    <property type="match status" value="1"/>
</dbReference>
<dbReference type="SMART" id="SM00304">
    <property type="entry name" value="HAMP"/>
    <property type="match status" value="1"/>
</dbReference>
<evidence type="ECO:0000256" key="3">
    <source>
        <dbReference type="ARBA" id="ARBA00023136"/>
    </source>
</evidence>
<comment type="subcellular location">
    <subcellularLocation>
        <location evidence="1">Cell membrane</location>
    </subcellularLocation>
</comment>
<evidence type="ECO:0000313" key="8">
    <source>
        <dbReference type="Proteomes" id="UP000316882"/>
    </source>
</evidence>
<feature type="transmembrane region" description="Helical" evidence="4">
    <location>
        <begin position="9"/>
        <end position="29"/>
    </location>
</feature>
<dbReference type="CDD" id="cd06225">
    <property type="entry name" value="HAMP"/>
    <property type="match status" value="1"/>
</dbReference>
<dbReference type="PROSITE" id="PS50885">
    <property type="entry name" value="HAMP"/>
    <property type="match status" value="1"/>
</dbReference>
<evidence type="ECO:0000256" key="1">
    <source>
        <dbReference type="ARBA" id="ARBA00004236"/>
    </source>
</evidence>
<keyword evidence="2" id="KW-1003">Cell membrane</keyword>
<protein>
    <recommendedName>
        <fullName evidence="9">C-di-GMP phosphodiesterase</fullName>
    </recommendedName>
</protein>
<proteinExistence type="predicted"/>
<dbReference type="Gene3D" id="6.10.340.10">
    <property type="match status" value="1"/>
</dbReference>
<dbReference type="EMBL" id="BJMH01000018">
    <property type="protein sequence ID" value="GEB33983.1"/>
    <property type="molecule type" value="Genomic_DNA"/>
</dbReference>
<evidence type="ECO:0000259" key="6">
    <source>
        <dbReference type="PROSITE" id="PS51832"/>
    </source>
</evidence>
<dbReference type="Gene3D" id="3.30.450.20">
    <property type="entry name" value="PAS domain"/>
    <property type="match status" value="2"/>
</dbReference>
<feature type="transmembrane region" description="Helical" evidence="4">
    <location>
        <begin position="299"/>
        <end position="316"/>
    </location>
</feature>
<organism evidence="7 8">
    <name type="scientific">Brevibacillus parabrevis</name>
    <dbReference type="NCBI Taxonomy" id="54914"/>
    <lineage>
        <taxon>Bacteria</taxon>
        <taxon>Bacillati</taxon>
        <taxon>Bacillota</taxon>
        <taxon>Bacilli</taxon>
        <taxon>Bacillales</taxon>
        <taxon>Paenibacillaceae</taxon>
        <taxon>Brevibacillus</taxon>
    </lineage>
</organism>
<dbReference type="STRING" id="54914.AV540_21915"/>
<comment type="caution">
    <text evidence="7">The sequence shown here is derived from an EMBL/GenBank/DDBJ whole genome shotgun (WGS) entry which is preliminary data.</text>
</comment>
<dbReference type="RefSeq" id="WP_122966047.1">
    <property type="nucleotide sequence ID" value="NZ_BJMH01000018.1"/>
</dbReference>
<accession>A0A4Y3PKM7</accession>
<dbReference type="Gene3D" id="1.10.3210.10">
    <property type="entry name" value="Hypothetical protein af1432"/>
    <property type="match status" value="1"/>
</dbReference>
<name>A0A4Y3PKM7_BREPA</name>
<evidence type="ECO:0000313" key="7">
    <source>
        <dbReference type="EMBL" id="GEB33983.1"/>
    </source>
</evidence>
<feature type="domain" description="HD-GYP" evidence="6">
    <location>
        <begin position="379"/>
        <end position="577"/>
    </location>
</feature>
<keyword evidence="4" id="KW-0812">Transmembrane</keyword>
<dbReference type="GO" id="GO:0007165">
    <property type="term" value="P:signal transduction"/>
    <property type="evidence" value="ECO:0007669"/>
    <property type="project" value="InterPro"/>
</dbReference>
<keyword evidence="3 4" id="KW-0472">Membrane</keyword>
<dbReference type="InterPro" id="IPR003607">
    <property type="entry name" value="HD/PDEase_dom"/>
</dbReference>
<evidence type="ECO:0000256" key="4">
    <source>
        <dbReference type="SAM" id="Phobius"/>
    </source>
</evidence>